<dbReference type="EMBL" id="JANAVB010000194">
    <property type="protein sequence ID" value="KAJ6854290.1"/>
    <property type="molecule type" value="Genomic_DNA"/>
</dbReference>
<keyword evidence="2" id="KW-0418">Kinase</keyword>
<gene>
    <name evidence="2" type="ORF">M6B38_102295</name>
</gene>
<comment type="caution">
    <text evidence="2">The sequence shown here is derived from an EMBL/GenBank/DDBJ whole genome shotgun (WGS) entry which is preliminary data.</text>
</comment>
<name>A0AAX6ILS3_IRIPA</name>
<organism evidence="2 3">
    <name type="scientific">Iris pallida</name>
    <name type="common">Sweet iris</name>
    <dbReference type="NCBI Taxonomy" id="29817"/>
    <lineage>
        <taxon>Eukaryota</taxon>
        <taxon>Viridiplantae</taxon>
        <taxon>Streptophyta</taxon>
        <taxon>Embryophyta</taxon>
        <taxon>Tracheophyta</taxon>
        <taxon>Spermatophyta</taxon>
        <taxon>Magnoliopsida</taxon>
        <taxon>Liliopsida</taxon>
        <taxon>Asparagales</taxon>
        <taxon>Iridaceae</taxon>
        <taxon>Iridoideae</taxon>
        <taxon>Irideae</taxon>
        <taxon>Iris</taxon>
    </lineage>
</organism>
<evidence type="ECO:0000313" key="2">
    <source>
        <dbReference type="EMBL" id="KAJ6854290.1"/>
    </source>
</evidence>
<reference evidence="2" key="2">
    <citation type="submission" date="2023-04" db="EMBL/GenBank/DDBJ databases">
        <authorList>
            <person name="Bruccoleri R.E."/>
            <person name="Oakeley E.J."/>
            <person name="Faust A.-M."/>
            <person name="Dessus-Babus S."/>
            <person name="Altorfer M."/>
            <person name="Burckhardt D."/>
            <person name="Oertli M."/>
            <person name="Naumann U."/>
            <person name="Petersen F."/>
            <person name="Wong J."/>
        </authorList>
    </citation>
    <scope>NUCLEOTIDE SEQUENCE</scope>
    <source>
        <strain evidence="2">GSM-AAB239-AS_SAM_17_03QT</strain>
        <tissue evidence="2">Leaf</tissue>
    </source>
</reference>
<accession>A0AAX6ILS3</accession>
<protein>
    <submittedName>
        <fullName evidence="2">Proline-rich receptor-like protein kinase PERK2</fullName>
    </submittedName>
</protein>
<dbReference type="GO" id="GO:0016301">
    <property type="term" value="F:kinase activity"/>
    <property type="evidence" value="ECO:0007669"/>
    <property type="project" value="UniProtKB-KW"/>
</dbReference>
<keyword evidence="2" id="KW-0675">Receptor</keyword>
<keyword evidence="2" id="KW-0808">Transferase</keyword>
<dbReference type="AlphaFoldDB" id="A0AAX6ILS3"/>
<feature type="region of interest" description="Disordered" evidence="1">
    <location>
        <begin position="56"/>
        <end position="78"/>
    </location>
</feature>
<evidence type="ECO:0000256" key="1">
    <source>
        <dbReference type="SAM" id="MobiDB-lite"/>
    </source>
</evidence>
<evidence type="ECO:0000313" key="3">
    <source>
        <dbReference type="Proteomes" id="UP001140949"/>
    </source>
</evidence>
<proteinExistence type="predicted"/>
<sequence>MGFSLVWDICRSLLAHFPVLGCPENRGNAVQILTKLYIFGFQIGFSENVFKTDFGRRPYRSVGPSEMQTNRSDRTLRH</sequence>
<dbReference type="Proteomes" id="UP001140949">
    <property type="component" value="Unassembled WGS sequence"/>
</dbReference>
<reference evidence="2" key="1">
    <citation type="journal article" date="2023" name="GigaByte">
        <title>Genome assembly of the bearded iris, Iris pallida Lam.</title>
        <authorList>
            <person name="Bruccoleri R.E."/>
            <person name="Oakeley E.J."/>
            <person name="Faust A.M.E."/>
            <person name="Altorfer M."/>
            <person name="Dessus-Babus S."/>
            <person name="Burckhardt D."/>
            <person name="Oertli M."/>
            <person name="Naumann U."/>
            <person name="Petersen F."/>
            <person name="Wong J."/>
        </authorList>
    </citation>
    <scope>NUCLEOTIDE SEQUENCE</scope>
    <source>
        <strain evidence="2">GSM-AAB239-AS_SAM_17_03QT</strain>
    </source>
</reference>
<keyword evidence="3" id="KW-1185">Reference proteome</keyword>